<evidence type="ECO:0000313" key="9">
    <source>
        <dbReference type="Proteomes" id="UP000519897"/>
    </source>
</evidence>
<dbReference type="AlphaFoldDB" id="A0A7W6LEF9"/>
<dbReference type="InterPro" id="IPR051211">
    <property type="entry name" value="PG_lysyltransferase"/>
</dbReference>
<feature type="domain" description="Phosphatidylglycerol lysyltransferase C-terminal" evidence="7">
    <location>
        <begin position="118"/>
        <end position="408"/>
    </location>
</feature>
<keyword evidence="9" id="KW-1185">Reference proteome</keyword>
<dbReference type="GO" id="GO:0050071">
    <property type="term" value="F:phosphatidylglycerol lysyltransferase activity"/>
    <property type="evidence" value="ECO:0007669"/>
    <property type="project" value="UniProtKB-EC"/>
</dbReference>
<dbReference type="GO" id="GO:0055091">
    <property type="term" value="P:phospholipid homeostasis"/>
    <property type="evidence" value="ECO:0007669"/>
    <property type="project" value="TreeGrafter"/>
</dbReference>
<gene>
    <name evidence="8" type="ORF">GGQ72_001393</name>
</gene>
<comment type="caution">
    <text evidence="8">The sequence shown here is derived from an EMBL/GenBank/DDBJ whole genome shotgun (WGS) entry which is preliminary data.</text>
</comment>
<evidence type="ECO:0000256" key="5">
    <source>
        <dbReference type="ARBA" id="ARBA00023136"/>
    </source>
</evidence>
<accession>A0A7W6LEF9</accession>
<dbReference type="GO" id="GO:0005886">
    <property type="term" value="C:plasma membrane"/>
    <property type="evidence" value="ECO:0007669"/>
    <property type="project" value="UniProtKB-SubCell"/>
</dbReference>
<keyword evidence="2" id="KW-1003">Cell membrane</keyword>
<evidence type="ECO:0000313" key="8">
    <source>
        <dbReference type="EMBL" id="MBB4142894.1"/>
    </source>
</evidence>
<evidence type="ECO:0000256" key="1">
    <source>
        <dbReference type="ARBA" id="ARBA00004651"/>
    </source>
</evidence>
<keyword evidence="4 6" id="KW-1133">Transmembrane helix</keyword>
<proteinExistence type="predicted"/>
<sequence>MDHMAADHLAITPRPDDRHTAPGWQVLWATRMRHVWHGPVVGFLATLALTMGLFVYLFLDESLMMLPMWSGSNVDPETGVTFSFTLLAGAWAGRRGLRSFRLLQPRAVRQDLDQAERILQESGSATAALVRLGDKQVLFSESRRAFIMYARQGRSQVALFDPVGPREEWAGLVQDFMAVARAARCRPVFYQVSPQFLPVAIEAGMTAHKLGEQAIVDLQHFDLKGGQWLKLRRSINRAERDGLTFEFLATERVPDVLPELRSVSDAWLTAHNAAEKGFSLGTFREDYVCRSPVALIRLEGRIVAFASIPTATAEQDAFIDLMRHIPGTHRGLMDLLFVRIMEHLKADGFRTLNLGMAPLAGLSTHRCAPLWHQLCRFIYETGERFYNFKGVQTFKAKFDPDWQPRYLVVSGRSLPLASIYDVTLLIGGGLKGILRKSR</sequence>
<evidence type="ECO:0000256" key="6">
    <source>
        <dbReference type="SAM" id="Phobius"/>
    </source>
</evidence>
<dbReference type="SUPFAM" id="SSF55729">
    <property type="entry name" value="Acyl-CoA N-acyltransferases (Nat)"/>
    <property type="match status" value="1"/>
</dbReference>
<evidence type="ECO:0000256" key="4">
    <source>
        <dbReference type="ARBA" id="ARBA00022989"/>
    </source>
</evidence>
<organism evidence="8 9">
    <name type="scientific">Rhizobium rhizoryzae</name>
    <dbReference type="NCBI Taxonomy" id="451876"/>
    <lineage>
        <taxon>Bacteria</taxon>
        <taxon>Pseudomonadati</taxon>
        <taxon>Pseudomonadota</taxon>
        <taxon>Alphaproteobacteria</taxon>
        <taxon>Hyphomicrobiales</taxon>
        <taxon>Rhizobiaceae</taxon>
        <taxon>Rhizobium/Agrobacterium group</taxon>
        <taxon>Rhizobium</taxon>
    </lineage>
</organism>
<keyword evidence="8" id="KW-0012">Acyltransferase</keyword>
<dbReference type="Pfam" id="PF09924">
    <property type="entry name" value="LPG_synthase_C"/>
    <property type="match status" value="1"/>
</dbReference>
<evidence type="ECO:0000256" key="2">
    <source>
        <dbReference type="ARBA" id="ARBA00022475"/>
    </source>
</evidence>
<dbReference type="PANTHER" id="PTHR34697:SF2">
    <property type="entry name" value="PHOSPHATIDYLGLYCEROL LYSYLTRANSFERASE"/>
    <property type="match status" value="1"/>
</dbReference>
<dbReference type="PANTHER" id="PTHR34697">
    <property type="entry name" value="PHOSPHATIDYLGLYCEROL LYSYLTRANSFERASE"/>
    <property type="match status" value="1"/>
</dbReference>
<dbReference type="EC" id="2.3.2.3" evidence="8"/>
<dbReference type="InterPro" id="IPR016181">
    <property type="entry name" value="Acyl_CoA_acyltransferase"/>
</dbReference>
<keyword evidence="5 6" id="KW-0472">Membrane</keyword>
<name>A0A7W6LEF9_9HYPH</name>
<reference evidence="8 9" key="1">
    <citation type="submission" date="2020-08" db="EMBL/GenBank/DDBJ databases">
        <title>Genomic Encyclopedia of Type Strains, Phase IV (KMG-IV): sequencing the most valuable type-strain genomes for metagenomic binning, comparative biology and taxonomic classification.</title>
        <authorList>
            <person name="Goeker M."/>
        </authorList>
    </citation>
    <scope>NUCLEOTIDE SEQUENCE [LARGE SCALE GENOMIC DNA]</scope>
    <source>
        <strain evidence="8 9">DSM 29514</strain>
    </source>
</reference>
<feature type="transmembrane region" description="Helical" evidence="6">
    <location>
        <begin position="40"/>
        <end position="59"/>
    </location>
</feature>
<keyword evidence="8" id="KW-0808">Transferase</keyword>
<evidence type="ECO:0000259" key="7">
    <source>
        <dbReference type="Pfam" id="PF09924"/>
    </source>
</evidence>
<dbReference type="Proteomes" id="UP000519897">
    <property type="component" value="Unassembled WGS sequence"/>
</dbReference>
<dbReference type="InterPro" id="IPR024320">
    <property type="entry name" value="LPG_synthase_C"/>
</dbReference>
<protein>
    <submittedName>
        <fullName evidence="8">Phosphatidylglycerol lysyltransferase</fullName>
        <ecNumber evidence="8">2.3.2.3</ecNumber>
    </submittedName>
</protein>
<comment type="subcellular location">
    <subcellularLocation>
        <location evidence="1">Cell membrane</location>
        <topology evidence="1">Multi-pass membrane protein</topology>
    </subcellularLocation>
</comment>
<evidence type="ECO:0000256" key="3">
    <source>
        <dbReference type="ARBA" id="ARBA00022692"/>
    </source>
</evidence>
<dbReference type="EMBL" id="JACIEC010000001">
    <property type="protein sequence ID" value="MBB4142894.1"/>
    <property type="molecule type" value="Genomic_DNA"/>
</dbReference>
<keyword evidence="3 6" id="KW-0812">Transmembrane</keyword>